<dbReference type="STRING" id="7222.B4J975"/>
<evidence type="ECO:0000256" key="1">
    <source>
        <dbReference type="SAM" id="MobiDB-lite"/>
    </source>
</evidence>
<dbReference type="eggNOG" id="ENOG502SWQX">
    <property type="taxonomic scope" value="Eukaryota"/>
</dbReference>
<protein>
    <submittedName>
        <fullName evidence="3">GH22000</fullName>
    </submittedName>
</protein>
<accession>B4J975</accession>
<feature type="signal peptide" evidence="2">
    <location>
        <begin position="1"/>
        <end position="16"/>
    </location>
</feature>
<dbReference type="OMA" id="INMQLMP"/>
<dbReference type="Proteomes" id="UP000001070">
    <property type="component" value="Unassembled WGS sequence"/>
</dbReference>
<dbReference type="PhylomeDB" id="B4J975"/>
<feature type="compositionally biased region" description="Polar residues" evidence="1">
    <location>
        <begin position="369"/>
        <end position="380"/>
    </location>
</feature>
<feature type="compositionally biased region" description="Basic residues" evidence="1">
    <location>
        <begin position="318"/>
        <end position="332"/>
    </location>
</feature>
<sequence>MMLPIRLLVIITLVASQPQFKKHWKRAPVHGAFNVDAYAYNKPQVNLVKQLPAATKPGEMLPVRQVLQHISHSSRALAMPKAQYRNLDDAESKPATDYREGSLVPALKATTLAALNSQLVQLQMNLSQTRSSLYSHEFHVQNMGTRKIVLLNTLAKKEHHRPVSTEVTNIQERPLNVKLALPELIGSVEEHQLQAEITATTPNQVKAEPISYLETEPSNKGQLSDVTTDSKEIARDVSKAPTIAIESTAAVGHKEQLKTIVNGKQQQEQEQEMRNQHQLPMKLKLRVENAADSNHDNIGFSVAPVTESKPVEIDGVKAHRLKSKRKQTKTKVKTQNQNQTQTQRKTSNETDSKLATSSAPVDMLMSETADVSTGNPQQQHKGSRVRVSVMAKGKGKRKGAGQKQEIETTTNWWQILPYAEIRKFLNTIYDSIADDSDDERAAHRI</sequence>
<evidence type="ECO:0000313" key="3">
    <source>
        <dbReference type="EMBL" id="EDW02450.1"/>
    </source>
</evidence>
<proteinExistence type="predicted"/>
<dbReference type="InParanoid" id="B4J975"/>
<gene>
    <name evidence="3" type="primary">Dgri\GH22000</name>
    <name evidence="3" type="ORF">Dgri_GH22000</name>
</gene>
<name>B4J975_DROGR</name>
<feature type="chain" id="PRO_5002811794" evidence="2">
    <location>
        <begin position="17"/>
        <end position="445"/>
    </location>
</feature>
<keyword evidence="2" id="KW-0732">Signal</keyword>
<dbReference type="EMBL" id="CH916367">
    <property type="protein sequence ID" value="EDW02450.1"/>
    <property type="molecule type" value="Genomic_DNA"/>
</dbReference>
<reference evidence="3 4" key="1">
    <citation type="journal article" date="2007" name="Nature">
        <title>Evolution of genes and genomes on the Drosophila phylogeny.</title>
        <authorList>
            <consortium name="Drosophila 12 Genomes Consortium"/>
            <person name="Clark A.G."/>
            <person name="Eisen M.B."/>
            <person name="Smith D.R."/>
            <person name="Bergman C.M."/>
            <person name="Oliver B."/>
            <person name="Markow T.A."/>
            <person name="Kaufman T.C."/>
            <person name="Kellis M."/>
            <person name="Gelbart W."/>
            <person name="Iyer V.N."/>
            <person name="Pollard D.A."/>
            <person name="Sackton T.B."/>
            <person name="Larracuente A.M."/>
            <person name="Singh N.D."/>
            <person name="Abad J.P."/>
            <person name="Abt D.N."/>
            <person name="Adryan B."/>
            <person name="Aguade M."/>
            <person name="Akashi H."/>
            <person name="Anderson W.W."/>
            <person name="Aquadro C.F."/>
            <person name="Ardell D.H."/>
            <person name="Arguello R."/>
            <person name="Artieri C.G."/>
            <person name="Barbash D.A."/>
            <person name="Barker D."/>
            <person name="Barsanti P."/>
            <person name="Batterham P."/>
            <person name="Batzoglou S."/>
            <person name="Begun D."/>
            <person name="Bhutkar A."/>
            <person name="Blanco E."/>
            <person name="Bosak S.A."/>
            <person name="Bradley R.K."/>
            <person name="Brand A.D."/>
            <person name="Brent M.R."/>
            <person name="Brooks A.N."/>
            <person name="Brown R.H."/>
            <person name="Butlin R.K."/>
            <person name="Caggese C."/>
            <person name="Calvi B.R."/>
            <person name="Bernardo de Carvalho A."/>
            <person name="Caspi A."/>
            <person name="Castrezana S."/>
            <person name="Celniker S.E."/>
            <person name="Chang J.L."/>
            <person name="Chapple C."/>
            <person name="Chatterji S."/>
            <person name="Chinwalla A."/>
            <person name="Civetta A."/>
            <person name="Clifton S.W."/>
            <person name="Comeron J.M."/>
            <person name="Costello J.C."/>
            <person name="Coyne J.A."/>
            <person name="Daub J."/>
            <person name="David R.G."/>
            <person name="Delcher A.L."/>
            <person name="Delehaunty K."/>
            <person name="Do C.B."/>
            <person name="Ebling H."/>
            <person name="Edwards K."/>
            <person name="Eickbush T."/>
            <person name="Evans J.D."/>
            <person name="Filipski A."/>
            <person name="Findeiss S."/>
            <person name="Freyhult E."/>
            <person name="Fulton L."/>
            <person name="Fulton R."/>
            <person name="Garcia A.C."/>
            <person name="Gardiner A."/>
            <person name="Garfield D.A."/>
            <person name="Garvin B.E."/>
            <person name="Gibson G."/>
            <person name="Gilbert D."/>
            <person name="Gnerre S."/>
            <person name="Godfrey J."/>
            <person name="Good R."/>
            <person name="Gotea V."/>
            <person name="Gravely B."/>
            <person name="Greenberg A.J."/>
            <person name="Griffiths-Jones S."/>
            <person name="Gross S."/>
            <person name="Guigo R."/>
            <person name="Gustafson E.A."/>
            <person name="Haerty W."/>
            <person name="Hahn M.W."/>
            <person name="Halligan D.L."/>
            <person name="Halpern A.L."/>
            <person name="Halter G.M."/>
            <person name="Han M.V."/>
            <person name="Heger A."/>
            <person name="Hillier L."/>
            <person name="Hinrichs A.S."/>
            <person name="Holmes I."/>
            <person name="Hoskins R.A."/>
            <person name="Hubisz M.J."/>
            <person name="Hultmark D."/>
            <person name="Huntley M.A."/>
            <person name="Jaffe D.B."/>
            <person name="Jagadeeshan S."/>
            <person name="Jeck W.R."/>
            <person name="Johnson J."/>
            <person name="Jones C.D."/>
            <person name="Jordan W.C."/>
            <person name="Karpen G.H."/>
            <person name="Kataoka E."/>
            <person name="Keightley P.D."/>
            <person name="Kheradpour P."/>
            <person name="Kirkness E.F."/>
            <person name="Koerich L.B."/>
            <person name="Kristiansen K."/>
            <person name="Kudrna D."/>
            <person name="Kulathinal R.J."/>
            <person name="Kumar S."/>
            <person name="Kwok R."/>
            <person name="Lander E."/>
            <person name="Langley C.H."/>
            <person name="Lapoint R."/>
            <person name="Lazzaro B.P."/>
            <person name="Lee S.J."/>
            <person name="Levesque L."/>
            <person name="Li R."/>
            <person name="Lin C.F."/>
            <person name="Lin M.F."/>
            <person name="Lindblad-Toh K."/>
            <person name="Llopart A."/>
            <person name="Long M."/>
            <person name="Low L."/>
            <person name="Lozovsky E."/>
            <person name="Lu J."/>
            <person name="Luo M."/>
            <person name="Machado C.A."/>
            <person name="Makalowski W."/>
            <person name="Marzo M."/>
            <person name="Matsuda M."/>
            <person name="Matzkin L."/>
            <person name="McAllister B."/>
            <person name="McBride C.S."/>
            <person name="McKernan B."/>
            <person name="McKernan K."/>
            <person name="Mendez-Lago M."/>
            <person name="Minx P."/>
            <person name="Mollenhauer M.U."/>
            <person name="Montooth K."/>
            <person name="Mount S.M."/>
            <person name="Mu X."/>
            <person name="Myers E."/>
            <person name="Negre B."/>
            <person name="Newfeld S."/>
            <person name="Nielsen R."/>
            <person name="Noor M.A."/>
            <person name="O'Grady P."/>
            <person name="Pachter L."/>
            <person name="Papaceit M."/>
            <person name="Parisi M.J."/>
            <person name="Parisi M."/>
            <person name="Parts L."/>
            <person name="Pedersen J.S."/>
            <person name="Pesole G."/>
            <person name="Phillippy A.M."/>
            <person name="Ponting C.P."/>
            <person name="Pop M."/>
            <person name="Porcelli D."/>
            <person name="Powell J.R."/>
            <person name="Prohaska S."/>
            <person name="Pruitt K."/>
            <person name="Puig M."/>
            <person name="Quesneville H."/>
            <person name="Ram K.R."/>
            <person name="Rand D."/>
            <person name="Rasmussen M.D."/>
            <person name="Reed L.K."/>
            <person name="Reenan R."/>
            <person name="Reily A."/>
            <person name="Remington K.A."/>
            <person name="Rieger T.T."/>
            <person name="Ritchie M.G."/>
            <person name="Robin C."/>
            <person name="Rogers Y.H."/>
            <person name="Rohde C."/>
            <person name="Rozas J."/>
            <person name="Rubenfield M.J."/>
            <person name="Ruiz A."/>
            <person name="Russo S."/>
            <person name="Salzberg S.L."/>
            <person name="Sanchez-Gracia A."/>
            <person name="Saranga D.J."/>
            <person name="Sato H."/>
            <person name="Schaeffer S.W."/>
            <person name="Schatz M.C."/>
            <person name="Schlenke T."/>
            <person name="Schwartz R."/>
            <person name="Segarra C."/>
            <person name="Singh R.S."/>
            <person name="Sirot L."/>
            <person name="Sirota M."/>
            <person name="Sisneros N.B."/>
            <person name="Smith C.D."/>
            <person name="Smith T.F."/>
            <person name="Spieth J."/>
            <person name="Stage D.E."/>
            <person name="Stark A."/>
            <person name="Stephan W."/>
            <person name="Strausberg R.L."/>
            <person name="Strempel S."/>
            <person name="Sturgill D."/>
            <person name="Sutton G."/>
            <person name="Sutton G.G."/>
            <person name="Tao W."/>
            <person name="Teichmann S."/>
            <person name="Tobari Y.N."/>
            <person name="Tomimura Y."/>
            <person name="Tsolas J.M."/>
            <person name="Valente V.L."/>
            <person name="Venter E."/>
            <person name="Venter J.C."/>
            <person name="Vicario S."/>
            <person name="Vieira F.G."/>
            <person name="Vilella A.J."/>
            <person name="Villasante A."/>
            <person name="Walenz B."/>
            <person name="Wang J."/>
            <person name="Wasserman M."/>
            <person name="Watts T."/>
            <person name="Wilson D."/>
            <person name="Wilson R.K."/>
            <person name="Wing R.A."/>
            <person name="Wolfner M.F."/>
            <person name="Wong A."/>
            <person name="Wong G.K."/>
            <person name="Wu C.I."/>
            <person name="Wu G."/>
            <person name="Yamamoto D."/>
            <person name="Yang H.P."/>
            <person name="Yang S.P."/>
            <person name="Yorke J.A."/>
            <person name="Yoshida K."/>
            <person name="Zdobnov E."/>
            <person name="Zhang P."/>
            <person name="Zhang Y."/>
            <person name="Zimin A.V."/>
            <person name="Baldwin J."/>
            <person name="Abdouelleil A."/>
            <person name="Abdulkadir J."/>
            <person name="Abebe A."/>
            <person name="Abera B."/>
            <person name="Abreu J."/>
            <person name="Acer S.C."/>
            <person name="Aftuck L."/>
            <person name="Alexander A."/>
            <person name="An P."/>
            <person name="Anderson E."/>
            <person name="Anderson S."/>
            <person name="Arachi H."/>
            <person name="Azer M."/>
            <person name="Bachantsang P."/>
            <person name="Barry A."/>
            <person name="Bayul T."/>
            <person name="Berlin A."/>
            <person name="Bessette D."/>
            <person name="Bloom T."/>
            <person name="Blye J."/>
            <person name="Boguslavskiy L."/>
            <person name="Bonnet C."/>
            <person name="Boukhgalter B."/>
            <person name="Bourzgui I."/>
            <person name="Brown A."/>
            <person name="Cahill P."/>
            <person name="Channer S."/>
            <person name="Cheshatsang Y."/>
            <person name="Chuda L."/>
            <person name="Citroen M."/>
            <person name="Collymore A."/>
            <person name="Cooke P."/>
            <person name="Costello M."/>
            <person name="D'Aco K."/>
            <person name="Daza R."/>
            <person name="De Haan G."/>
            <person name="DeGray S."/>
            <person name="DeMaso C."/>
            <person name="Dhargay N."/>
            <person name="Dooley K."/>
            <person name="Dooley E."/>
            <person name="Doricent M."/>
            <person name="Dorje P."/>
            <person name="Dorjee K."/>
            <person name="Dupes A."/>
            <person name="Elong R."/>
            <person name="Falk J."/>
            <person name="Farina A."/>
            <person name="Faro S."/>
            <person name="Ferguson D."/>
            <person name="Fisher S."/>
            <person name="Foley C.D."/>
            <person name="Franke A."/>
            <person name="Friedrich D."/>
            <person name="Gadbois L."/>
            <person name="Gearin G."/>
            <person name="Gearin C.R."/>
            <person name="Giannoukos G."/>
            <person name="Goode T."/>
            <person name="Graham J."/>
            <person name="Grandbois E."/>
            <person name="Grewal S."/>
            <person name="Gyaltsen K."/>
            <person name="Hafez N."/>
            <person name="Hagos B."/>
            <person name="Hall J."/>
            <person name="Henson C."/>
            <person name="Hollinger A."/>
            <person name="Honan T."/>
            <person name="Huard M.D."/>
            <person name="Hughes L."/>
            <person name="Hurhula B."/>
            <person name="Husby M.E."/>
            <person name="Kamat A."/>
            <person name="Kanga B."/>
            <person name="Kashin S."/>
            <person name="Khazanovich D."/>
            <person name="Kisner P."/>
            <person name="Lance K."/>
            <person name="Lara M."/>
            <person name="Lee W."/>
            <person name="Lennon N."/>
            <person name="Letendre F."/>
            <person name="LeVine R."/>
            <person name="Lipovsky A."/>
            <person name="Liu X."/>
            <person name="Liu J."/>
            <person name="Liu S."/>
            <person name="Lokyitsang T."/>
            <person name="Lokyitsang Y."/>
            <person name="Lubonja R."/>
            <person name="Lui A."/>
            <person name="MacDonald P."/>
            <person name="Magnisalis V."/>
            <person name="Maru K."/>
            <person name="Matthews C."/>
            <person name="McCusker W."/>
            <person name="McDonough S."/>
            <person name="Mehta T."/>
            <person name="Meldrim J."/>
            <person name="Meneus L."/>
            <person name="Mihai O."/>
            <person name="Mihalev A."/>
            <person name="Mihova T."/>
            <person name="Mittelman R."/>
            <person name="Mlenga V."/>
            <person name="Montmayeur A."/>
            <person name="Mulrain L."/>
            <person name="Navidi A."/>
            <person name="Naylor J."/>
            <person name="Negash T."/>
            <person name="Nguyen T."/>
            <person name="Nguyen N."/>
            <person name="Nicol R."/>
            <person name="Norbu C."/>
            <person name="Norbu N."/>
            <person name="Novod N."/>
            <person name="O'Neill B."/>
            <person name="Osman S."/>
            <person name="Markiewicz E."/>
            <person name="Oyono O.L."/>
            <person name="Patti C."/>
            <person name="Phunkhang P."/>
            <person name="Pierre F."/>
            <person name="Priest M."/>
            <person name="Raghuraman S."/>
            <person name="Rege F."/>
            <person name="Reyes R."/>
            <person name="Rise C."/>
            <person name="Rogov P."/>
            <person name="Ross K."/>
            <person name="Ryan E."/>
            <person name="Settipalli S."/>
            <person name="Shea T."/>
            <person name="Sherpa N."/>
            <person name="Shi L."/>
            <person name="Shih D."/>
            <person name="Sparrow T."/>
            <person name="Spaulding J."/>
            <person name="Stalker J."/>
            <person name="Stange-Thomann N."/>
            <person name="Stavropoulos S."/>
            <person name="Stone C."/>
            <person name="Strader C."/>
            <person name="Tesfaye S."/>
            <person name="Thomson T."/>
            <person name="Thoulutsang Y."/>
            <person name="Thoulutsang D."/>
            <person name="Topham K."/>
            <person name="Topping I."/>
            <person name="Tsamla T."/>
            <person name="Vassiliev H."/>
            <person name="Vo A."/>
            <person name="Wangchuk T."/>
            <person name="Wangdi T."/>
            <person name="Weiand M."/>
            <person name="Wilkinson J."/>
            <person name="Wilson A."/>
            <person name="Yadav S."/>
            <person name="Young G."/>
            <person name="Yu Q."/>
            <person name="Zembek L."/>
            <person name="Zhong D."/>
            <person name="Zimmer A."/>
            <person name="Zwirko Z."/>
            <person name="Jaffe D.B."/>
            <person name="Alvarez P."/>
            <person name="Brockman W."/>
            <person name="Butler J."/>
            <person name="Chin C."/>
            <person name="Gnerre S."/>
            <person name="Grabherr M."/>
            <person name="Kleber M."/>
            <person name="Mauceli E."/>
            <person name="MacCallum I."/>
        </authorList>
    </citation>
    <scope>NUCLEOTIDE SEQUENCE [LARGE SCALE GENOMIC DNA]</scope>
    <source>
        <strain evidence="4">Tucson 15287-2541.00</strain>
    </source>
</reference>
<dbReference type="AlphaFoldDB" id="B4J975"/>
<dbReference type="KEGG" id="dgr:6559554"/>
<dbReference type="OrthoDB" id="7869492at2759"/>
<evidence type="ECO:0000256" key="2">
    <source>
        <dbReference type="SAM" id="SignalP"/>
    </source>
</evidence>
<organism evidence="4">
    <name type="scientific">Drosophila grimshawi</name>
    <name type="common">Hawaiian fruit fly</name>
    <name type="synonym">Idiomyia grimshawi</name>
    <dbReference type="NCBI Taxonomy" id="7222"/>
    <lineage>
        <taxon>Eukaryota</taxon>
        <taxon>Metazoa</taxon>
        <taxon>Ecdysozoa</taxon>
        <taxon>Arthropoda</taxon>
        <taxon>Hexapoda</taxon>
        <taxon>Insecta</taxon>
        <taxon>Pterygota</taxon>
        <taxon>Neoptera</taxon>
        <taxon>Endopterygota</taxon>
        <taxon>Diptera</taxon>
        <taxon>Brachycera</taxon>
        <taxon>Muscomorpha</taxon>
        <taxon>Ephydroidea</taxon>
        <taxon>Drosophilidae</taxon>
        <taxon>Drosophila</taxon>
        <taxon>Hawaiian Drosophila</taxon>
    </lineage>
</organism>
<evidence type="ECO:0000313" key="4">
    <source>
        <dbReference type="Proteomes" id="UP000001070"/>
    </source>
</evidence>
<feature type="compositionally biased region" description="Low complexity" evidence="1">
    <location>
        <begin position="333"/>
        <end position="345"/>
    </location>
</feature>
<dbReference type="HOGENOM" id="CLU_056622_0_0_1"/>
<keyword evidence="4" id="KW-1185">Reference proteome</keyword>
<feature type="region of interest" description="Disordered" evidence="1">
    <location>
        <begin position="311"/>
        <end position="403"/>
    </location>
</feature>